<feature type="compositionally biased region" description="Polar residues" evidence="1">
    <location>
        <begin position="438"/>
        <end position="447"/>
    </location>
</feature>
<dbReference type="InterPro" id="IPR036322">
    <property type="entry name" value="WD40_repeat_dom_sf"/>
</dbReference>
<dbReference type="AlphaFoldDB" id="A0A4Z1NYT7"/>
<sequence>MDSEPLETLAHPQISCIAEQPWNTTSAATRSGAGLFWVQTARTAQWTPDGTSLITTSADNTIETMILPEDLLSPNSFHKLKPYSSLTSPDPIFSTAIYPHFNLQDHNTTLILYAARENGIKLKNALALDTANWAVYPLVCPTTEVWKAPHSLLFNHEGTHFIAGATAEFAIFDISRCNEGPTERKKIGYRKNGGHYNPKGLDWTREITGPNDIISTMDLSVEDMFAMGTWGRKVAIYAGAGRGELVTTFSPDQIEDDSNRFGEGISQVKWSPCGRYLYVGERHSAGIHIYDIRVAGKRVGCLMGREAKTAVKLSFDVVPTTEGSEIWAGGTDGKIRMWRNPEQRGGAVSWDEEWSVHGENDMVCSTLVHGSGSIVATVACKERYRDRASSSDSESSSSSGGSSLSRSEDENSDSECDLDPENNEARVVPAEEGEESHTLSATSSNDVETSKGESFLKIWSIA</sequence>
<proteinExistence type="predicted"/>
<dbReference type="InterPro" id="IPR015943">
    <property type="entry name" value="WD40/YVTN_repeat-like_dom_sf"/>
</dbReference>
<dbReference type="EMBL" id="SNSC02000009">
    <property type="protein sequence ID" value="TID21292.1"/>
    <property type="molecule type" value="Genomic_DNA"/>
</dbReference>
<dbReference type="STRING" id="86259.A0A4Z1NYT7"/>
<evidence type="ECO:0000256" key="1">
    <source>
        <dbReference type="SAM" id="MobiDB-lite"/>
    </source>
</evidence>
<organism evidence="2 3">
    <name type="scientific">Venturia nashicola</name>
    <dbReference type="NCBI Taxonomy" id="86259"/>
    <lineage>
        <taxon>Eukaryota</taxon>
        <taxon>Fungi</taxon>
        <taxon>Dikarya</taxon>
        <taxon>Ascomycota</taxon>
        <taxon>Pezizomycotina</taxon>
        <taxon>Dothideomycetes</taxon>
        <taxon>Pleosporomycetidae</taxon>
        <taxon>Venturiales</taxon>
        <taxon>Venturiaceae</taxon>
        <taxon>Venturia</taxon>
    </lineage>
</organism>
<evidence type="ECO:0008006" key="4">
    <source>
        <dbReference type="Google" id="ProtNLM"/>
    </source>
</evidence>
<evidence type="ECO:0000313" key="2">
    <source>
        <dbReference type="EMBL" id="TID21292.1"/>
    </source>
</evidence>
<feature type="region of interest" description="Disordered" evidence="1">
    <location>
        <begin position="386"/>
        <end position="453"/>
    </location>
</feature>
<reference evidence="2 3" key="1">
    <citation type="submission" date="2019-04" db="EMBL/GenBank/DDBJ databases">
        <title>High contiguity whole genome sequence and gene annotation resource for two Venturia nashicola isolates.</title>
        <authorList>
            <person name="Prokchorchik M."/>
            <person name="Won K."/>
            <person name="Lee Y."/>
            <person name="Choi E.D."/>
            <person name="Segonzac C."/>
            <person name="Sohn K.H."/>
        </authorList>
    </citation>
    <scope>NUCLEOTIDE SEQUENCE [LARGE SCALE GENOMIC DNA]</scope>
    <source>
        <strain evidence="2 3">PRI2</strain>
    </source>
</reference>
<dbReference type="Gene3D" id="2.130.10.10">
    <property type="entry name" value="YVTN repeat-like/Quinoprotein amine dehydrogenase"/>
    <property type="match status" value="1"/>
</dbReference>
<comment type="caution">
    <text evidence="2">The sequence shown here is derived from an EMBL/GenBank/DDBJ whole genome shotgun (WGS) entry which is preliminary data.</text>
</comment>
<feature type="compositionally biased region" description="Acidic residues" evidence="1">
    <location>
        <begin position="410"/>
        <end position="422"/>
    </location>
</feature>
<dbReference type="PANTHER" id="PTHR13211">
    <property type="entry name" value="TELOMERASE CAJAL BODY PROTEIN 1"/>
    <property type="match status" value="1"/>
</dbReference>
<protein>
    <recommendedName>
        <fullName evidence="4">WD40 repeat-like protein</fullName>
    </recommendedName>
</protein>
<dbReference type="Proteomes" id="UP000298493">
    <property type="component" value="Unassembled WGS sequence"/>
</dbReference>
<dbReference type="SUPFAM" id="SSF50978">
    <property type="entry name" value="WD40 repeat-like"/>
    <property type="match status" value="1"/>
</dbReference>
<evidence type="ECO:0000313" key="3">
    <source>
        <dbReference type="Proteomes" id="UP000298493"/>
    </source>
</evidence>
<name>A0A4Z1NYT7_9PEZI</name>
<accession>A0A4Z1NYT7</accession>
<feature type="compositionally biased region" description="Low complexity" evidence="1">
    <location>
        <begin position="390"/>
        <end position="405"/>
    </location>
</feature>
<gene>
    <name evidence="2" type="ORF">E6O75_ATG04687</name>
</gene>
<dbReference type="InterPro" id="IPR051150">
    <property type="entry name" value="SWT21/TCAB1_mRNA_Telomere"/>
</dbReference>
<keyword evidence="3" id="KW-1185">Reference proteome</keyword>
<dbReference type="PANTHER" id="PTHR13211:SF0">
    <property type="entry name" value="TELOMERASE CAJAL BODY PROTEIN 1"/>
    <property type="match status" value="1"/>
</dbReference>